<dbReference type="Proteomes" id="UP000059680">
    <property type="component" value="Chromosome 11"/>
</dbReference>
<proteinExistence type="predicted"/>
<dbReference type="EMBL" id="AP014967">
    <property type="protein sequence ID" value="BAT14157.1"/>
    <property type="molecule type" value="Genomic_DNA"/>
</dbReference>
<keyword evidence="3" id="KW-1185">Reference proteome</keyword>
<dbReference type="InParanoid" id="A0A0P0Y2X2"/>
<feature type="region of interest" description="Disordered" evidence="1">
    <location>
        <begin position="1"/>
        <end position="26"/>
    </location>
</feature>
<evidence type="ECO:0000313" key="3">
    <source>
        <dbReference type="Proteomes" id="UP000059680"/>
    </source>
</evidence>
<evidence type="ECO:0000256" key="1">
    <source>
        <dbReference type="SAM" id="MobiDB-lite"/>
    </source>
</evidence>
<feature type="region of interest" description="Disordered" evidence="1">
    <location>
        <begin position="70"/>
        <end position="103"/>
    </location>
</feature>
<evidence type="ECO:0000313" key="2">
    <source>
        <dbReference type="EMBL" id="BAT14157.1"/>
    </source>
</evidence>
<reference evidence="2 3" key="3">
    <citation type="journal article" date="2013" name="Rice">
        <title>Improvement of the Oryza sativa Nipponbare reference genome using next generation sequence and optical map data.</title>
        <authorList>
            <person name="Kawahara Y."/>
            <person name="de la Bastide M."/>
            <person name="Hamilton J.P."/>
            <person name="Kanamori H."/>
            <person name="McCombie W.R."/>
            <person name="Ouyang S."/>
            <person name="Schwartz D.C."/>
            <person name="Tanaka T."/>
            <person name="Wu J."/>
            <person name="Zhou S."/>
            <person name="Childs K.L."/>
            <person name="Davidson R.M."/>
            <person name="Lin H."/>
            <person name="Quesada-Ocampo L."/>
            <person name="Vaillancourt B."/>
            <person name="Sakai H."/>
            <person name="Lee S.S."/>
            <person name="Kim J."/>
            <person name="Numa H."/>
            <person name="Itoh T."/>
            <person name="Buell C.R."/>
            <person name="Matsumoto T."/>
        </authorList>
    </citation>
    <scope>NUCLEOTIDE SEQUENCE [LARGE SCALE GENOMIC DNA]</scope>
    <source>
        <strain evidence="3">cv. Nipponbare</strain>
    </source>
</reference>
<reference evidence="2 3" key="2">
    <citation type="journal article" date="2013" name="Plant Cell Physiol.">
        <title>Rice Annotation Project Database (RAP-DB): an integrative and interactive database for rice genomics.</title>
        <authorList>
            <person name="Sakai H."/>
            <person name="Lee S.S."/>
            <person name="Tanaka T."/>
            <person name="Numa H."/>
            <person name="Kim J."/>
            <person name="Kawahara Y."/>
            <person name="Wakimoto H."/>
            <person name="Yang C.C."/>
            <person name="Iwamoto M."/>
            <person name="Abe T."/>
            <person name="Yamada Y."/>
            <person name="Muto A."/>
            <person name="Inokuchi H."/>
            <person name="Ikemura T."/>
            <person name="Matsumoto T."/>
            <person name="Sasaki T."/>
            <person name="Itoh T."/>
        </authorList>
    </citation>
    <scope>NUCLEOTIDE SEQUENCE [LARGE SCALE GENOMIC DNA]</scope>
    <source>
        <strain evidence="3">cv. Nipponbare</strain>
    </source>
</reference>
<sequence>MGGGDCGARDNSNILIPYSSTAPLPPAVVRRPSGGLGCGSREGNPSSILPQGFASQLTKMRNISGSAVLAFDNGGGRGSPPHHHQPTMRTSSVMMPRSRRERR</sequence>
<dbReference type="PaxDb" id="39947-A0A0P0Y2X2"/>
<gene>
    <name evidence="2" type="ordered locus">Os11g0507701</name>
    <name evidence="2" type="ORF">OSNPB_110507701</name>
</gene>
<organism evidence="2 3">
    <name type="scientific">Oryza sativa subsp. japonica</name>
    <name type="common">Rice</name>
    <dbReference type="NCBI Taxonomy" id="39947"/>
    <lineage>
        <taxon>Eukaryota</taxon>
        <taxon>Viridiplantae</taxon>
        <taxon>Streptophyta</taxon>
        <taxon>Embryophyta</taxon>
        <taxon>Tracheophyta</taxon>
        <taxon>Spermatophyta</taxon>
        <taxon>Magnoliopsida</taxon>
        <taxon>Liliopsida</taxon>
        <taxon>Poales</taxon>
        <taxon>Poaceae</taxon>
        <taxon>BOP clade</taxon>
        <taxon>Oryzoideae</taxon>
        <taxon>Oryzeae</taxon>
        <taxon>Oryzinae</taxon>
        <taxon>Oryza</taxon>
        <taxon>Oryza sativa</taxon>
    </lineage>
</organism>
<reference evidence="3" key="1">
    <citation type="journal article" date="2005" name="Nature">
        <title>The map-based sequence of the rice genome.</title>
        <authorList>
            <consortium name="International rice genome sequencing project (IRGSP)"/>
            <person name="Matsumoto T."/>
            <person name="Wu J."/>
            <person name="Kanamori H."/>
            <person name="Katayose Y."/>
            <person name="Fujisawa M."/>
            <person name="Namiki N."/>
            <person name="Mizuno H."/>
            <person name="Yamamoto K."/>
            <person name="Antonio B.A."/>
            <person name="Baba T."/>
            <person name="Sakata K."/>
            <person name="Nagamura Y."/>
            <person name="Aoki H."/>
            <person name="Arikawa K."/>
            <person name="Arita K."/>
            <person name="Bito T."/>
            <person name="Chiden Y."/>
            <person name="Fujitsuka N."/>
            <person name="Fukunaka R."/>
            <person name="Hamada M."/>
            <person name="Harada C."/>
            <person name="Hayashi A."/>
            <person name="Hijishita S."/>
            <person name="Honda M."/>
            <person name="Hosokawa S."/>
            <person name="Ichikawa Y."/>
            <person name="Idonuma A."/>
            <person name="Iijima M."/>
            <person name="Ikeda M."/>
            <person name="Ikeno M."/>
            <person name="Ito K."/>
            <person name="Ito S."/>
            <person name="Ito T."/>
            <person name="Ito Y."/>
            <person name="Ito Y."/>
            <person name="Iwabuchi A."/>
            <person name="Kamiya K."/>
            <person name="Karasawa W."/>
            <person name="Kurita K."/>
            <person name="Katagiri S."/>
            <person name="Kikuta A."/>
            <person name="Kobayashi H."/>
            <person name="Kobayashi N."/>
            <person name="Machita K."/>
            <person name="Maehara T."/>
            <person name="Masukawa M."/>
            <person name="Mizubayashi T."/>
            <person name="Mukai Y."/>
            <person name="Nagasaki H."/>
            <person name="Nagata Y."/>
            <person name="Naito S."/>
            <person name="Nakashima M."/>
            <person name="Nakama Y."/>
            <person name="Nakamichi Y."/>
            <person name="Nakamura M."/>
            <person name="Meguro A."/>
            <person name="Negishi M."/>
            <person name="Ohta I."/>
            <person name="Ohta T."/>
            <person name="Okamoto M."/>
            <person name="Ono N."/>
            <person name="Saji S."/>
            <person name="Sakaguchi M."/>
            <person name="Sakai K."/>
            <person name="Shibata M."/>
            <person name="Shimokawa T."/>
            <person name="Song J."/>
            <person name="Takazaki Y."/>
            <person name="Terasawa K."/>
            <person name="Tsugane M."/>
            <person name="Tsuji K."/>
            <person name="Ueda S."/>
            <person name="Waki K."/>
            <person name="Yamagata H."/>
            <person name="Yamamoto M."/>
            <person name="Yamamoto S."/>
            <person name="Yamane H."/>
            <person name="Yoshiki S."/>
            <person name="Yoshihara R."/>
            <person name="Yukawa K."/>
            <person name="Zhong H."/>
            <person name="Yano M."/>
            <person name="Yuan Q."/>
            <person name="Ouyang S."/>
            <person name="Liu J."/>
            <person name="Jones K.M."/>
            <person name="Gansberger K."/>
            <person name="Moffat K."/>
            <person name="Hill J."/>
            <person name="Bera J."/>
            <person name="Fadrosh D."/>
            <person name="Jin S."/>
            <person name="Johri S."/>
            <person name="Kim M."/>
            <person name="Overton L."/>
            <person name="Reardon M."/>
            <person name="Tsitrin T."/>
            <person name="Vuong H."/>
            <person name="Weaver B."/>
            <person name="Ciecko A."/>
            <person name="Tallon L."/>
            <person name="Jackson J."/>
            <person name="Pai G."/>
            <person name="Aken S.V."/>
            <person name="Utterback T."/>
            <person name="Reidmuller S."/>
            <person name="Feldblyum T."/>
            <person name="Hsiao J."/>
            <person name="Zismann V."/>
            <person name="Iobst S."/>
            <person name="de Vazeille A.R."/>
            <person name="Buell C.R."/>
            <person name="Ying K."/>
            <person name="Li Y."/>
            <person name="Lu T."/>
            <person name="Huang Y."/>
            <person name="Zhao Q."/>
            <person name="Feng Q."/>
            <person name="Zhang L."/>
            <person name="Zhu J."/>
            <person name="Weng Q."/>
            <person name="Mu J."/>
            <person name="Lu Y."/>
            <person name="Fan D."/>
            <person name="Liu Y."/>
            <person name="Guan J."/>
            <person name="Zhang Y."/>
            <person name="Yu S."/>
            <person name="Liu X."/>
            <person name="Zhang Y."/>
            <person name="Hong G."/>
            <person name="Han B."/>
            <person name="Choisne N."/>
            <person name="Demange N."/>
            <person name="Orjeda G."/>
            <person name="Samain S."/>
            <person name="Cattolico L."/>
            <person name="Pelletier E."/>
            <person name="Couloux A."/>
            <person name="Segurens B."/>
            <person name="Wincker P."/>
            <person name="D'Hont A."/>
            <person name="Scarpelli C."/>
            <person name="Weissenbach J."/>
            <person name="Salanoubat M."/>
            <person name="Quetier F."/>
            <person name="Yu Y."/>
            <person name="Kim H.R."/>
            <person name="Rambo T."/>
            <person name="Currie J."/>
            <person name="Collura K."/>
            <person name="Luo M."/>
            <person name="Yang T."/>
            <person name="Ammiraju J.S.S."/>
            <person name="Engler F."/>
            <person name="Soderlund C."/>
            <person name="Wing R.A."/>
            <person name="Palmer L.E."/>
            <person name="de la Bastide M."/>
            <person name="Spiegel L."/>
            <person name="Nascimento L."/>
            <person name="Zutavern T."/>
            <person name="O'Shaughnessy A."/>
            <person name="Dike S."/>
            <person name="Dedhia N."/>
            <person name="Preston R."/>
            <person name="Balija V."/>
            <person name="McCombie W.R."/>
            <person name="Chow T."/>
            <person name="Chen H."/>
            <person name="Chung M."/>
            <person name="Chen C."/>
            <person name="Shaw J."/>
            <person name="Wu H."/>
            <person name="Hsiao K."/>
            <person name="Chao Y."/>
            <person name="Chu M."/>
            <person name="Cheng C."/>
            <person name="Hour A."/>
            <person name="Lee P."/>
            <person name="Lin S."/>
            <person name="Lin Y."/>
            <person name="Liou J."/>
            <person name="Liu S."/>
            <person name="Hsing Y."/>
            <person name="Raghuvanshi S."/>
            <person name="Mohanty A."/>
            <person name="Bharti A.K."/>
            <person name="Gaur A."/>
            <person name="Gupta V."/>
            <person name="Kumar D."/>
            <person name="Ravi V."/>
            <person name="Vij S."/>
            <person name="Kapur A."/>
            <person name="Khurana P."/>
            <person name="Khurana P."/>
            <person name="Khurana J.P."/>
            <person name="Tyagi A.K."/>
            <person name="Gaikwad K."/>
            <person name="Singh A."/>
            <person name="Dalal V."/>
            <person name="Srivastava S."/>
            <person name="Dixit A."/>
            <person name="Pal A.K."/>
            <person name="Ghazi I.A."/>
            <person name="Yadav M."/>
            <person name="Pandit A."/>
            <person name="Bhargava A."/>
            <person name="Sureshbabu K."/>
            <person name="Batra K."/>
            <person name="Sharma T.R."/>
            <person name="Mohapatra T."/>
            <person name="Singh N.K."/>
            <person name="Messing J."/>
            <person name="Nelson A.B."/>
            <person name="Fuks G."/>
            <person name="Kavchok S."/>
            <person name="Keizer G."/>
            <person name="Linton E."/>
            <person name="Llaca V."/>
            <person name="Song R."/>
            <person name="Tanyolac B."/>
            <person name="Young S."/>
            <person name="Ho-Il K."/>
            <person name="Hahn J.H."/>
            <person name="Sangsakoo G."/>
            <person name="Vanavichit A."/>
            <person name="de Mattos Luiz.A.T."/>
            <person name="Zimmer P.D."/>
            <person name="Malone G."/>
            <person name="Dellagostin O."/>
            <person name="de Oliveira A.C."/>
            <person name="Bevan M."/>
            <person name="Bancroft I."/>
            <person name="Minx P."/>
            <person name="Cordum H."/>
            <person name="Wilson R."/>
            <person name="Cheng Z."/>
            <person name="Jin W."/>
            <person name="Jiang J."/>
            <person name="Leong S.A."/>
            <person name="Iwama H."/>
            <person name="Gojobori T."/>
            <person name="Itoh T."/>
            <person name="Niimura Y."/>
            <person name="Fujii Y."/>
            <person name="Habara T."/>
            <person name="Sakai H."/>
            <person name="Sato Y."/>
            <person name="Wilson G."/>
            <person name="Kumar K."/>
            <person name="McCouch S."/>
            <person name="Juretic N."/>
            <person name="Hoen D."/>
            <person name="Wright S."/>
            <person name="Bruskiewich R."/>
            <person name="Bureau T."/>
            <person name="Miyao A."/>
            <person name="Hirochika H."/>
            <person name="Nishikawa T."/>
            <person name="Kadowaki K."/>
            <person name="Sugiura M."/>
            <person name="Burr B."/>
            <person name="Sasaki T."/>
        </authorList>
    </citation>
    <scope>NUCLEOTIDE SEQUENCE [LARGE SCALE GENOMIC DNA]</scope>
    <source>
        <strain evidence="3">cv. Nipponbare</strain>
    </source>
</reference>
<name>A0A0P0Y2X2_ORYSJ</name>
<dbReference type="AlphaFoldDB" id="A0A0P0Y2X2"/>
<feature type="compositionally biased region" description="Polar residues" evidence="1">
    <location>
        <begin position="10"/>
        <end position="22"/>
    </location>
</feature>
<protein>
    <submittedName>
        <fullName evidence="2">Os11g0507701 protein</fullName>
    </submittedName>
</protein>
<accession>A0A0P0Y2X2</accession>